<proteinExistence type="inferred from homology"/>
<feature type="transmembrane region" description="Helical" evidence="7">
    <location>
        <begin position="52"/>
        <end position="73"/>
    </location>
</feature>
<keyword evidence="7" id="KW-0406">Ion transport</keyword>
<organism evidence="9 10">
    <name type="scientific">Candidula unifasciata</name>
    <dbReference type="NCBI Taxonomy" id="100452"/>
    <lineage>
        <taxon>Eukaryota</taxon>
        <taxon>Metazoa</taxon>
        <taxon>Spiralia</taxon>
        <taxon>Lophotrochozoa</taxon>
        <taxon>Mollusca</taxon>
        <taxon>Gastropoda</taxon>
        <taxon>Heterobranchia</taxon>
        <taxon>Euthyneura</taxon>
        <taxon>Panpulmonata</taxon>
        <taxon>Eupulmonata</taxon>
        <taxon>Stylommatophora</taxon>
        <taxon>Helicina</taxon>
        <taxon>Helicoidea</taxon>
        <taxon>Geomitridae</taxon>
        <taxon>Candidula</taxon>
    </lineage>
</organism>
<evidence type="ECO:0000256" key="7">
    <source>
        <dbReference type="RuleBase" id="RU365065"/>
    </source>
</evidence>
<dbReference type="Pfam" id="PF06963">
    <property type="entry name" value="FPN1"/>
    <property type="match status" value="1"/>
</dbReference>
<comment type="subcellular location">
    <subcellularLocation>
        <location evidence="1 7">Membrane</location>
        <topology evidence="1 7">Multi-pass membrane protein</topology>
    </subcellularLocation>
</comment>
<evidence type="ECO:0000256" key="2">
    <source>
        <dbReference type="ARBA" id="ARBA00006279"/>
    </source>
</evidence>
<feature type="transmembrane region" description="Helical" evidence="7">
    <location>
        <begin position="560"/>
        <end position="580"/>
    </location>
</feature>
<keyword evidence="10" id="KW-1185">Reference proteome</keyword>
<dbReference type="AlphaFoldDB" id="A0A8S3YHN1"/>
<evidence type="ECO:0000313" key="10">
    <source>
        <dbReference type="Proteomes" id="UP000678393"/>
    </source>
</evidence>
<feature type="transmembrane region" description="Helical" evidence="7">
    <location>
        <begin position="85"/>
        <end position="104"/>
    </location>
</feature>
<feature type="region of interest" description="Disordered" evidence="8">
    <location>
        <begin position="261"/>
        <end position="281"/>
    </location>
</feature>
<keyword evidence="3 7" id="KW-0813">Transport</keyword>
<reference evidence="9" key="1">
    <citation type="submission" date="2021-04" db="EMBL/GenBank/DDBJ databases">
        <authorList>
            <consortium name="Molecular Ecology Group"/>
        </authorList>
    </citation>
    <scope>NUCLEOTIDE SEQUENCE</scope>
</reference>
<dbReference type="PANTHER" id="PTHR11660">
    <property type="entry name" value="SOLUTE CARRIER FAMILY 40 MEMBER"/>
    <property type="match status" value="1"/>
</dbReference>
<dbReference type="EMBL" id="CAJHNH020000272">
    <property type="protein sequence ID" value="CAG5116589.1"/>
    <property type="molecule type" value="Genomic_DNA"/>
</dbReference>
<gene>
    <name evidence="9" type="ORF">CUNI_LOCUS2147</name>
</gene>
<sequence>MPCIVSCKQWLTGTNFFVYWSHFLSAWGDRMWSFGVGLFLINISPDSLQLTAAYGLSMGLSVLLFGALVGDIVDATPRLKAAQTALVLQNLFVVACAVVVYLFLVFRSEILSFGDWTMYVTYTVIILLSVLSKLTSMARQIAVEKDWIVEICGTDFDKLATMTATLRRIDLTTQVLAPIATGLIMSFAGVHFGALFIGGWNLCSVVVEYYFLWKVYNTVPALKKKKDLKKSQVSAVAEDVVDDNEELPALTAEDNTEALDAADDTQGAHKEDNSNTLDGTKSKLRTTTLDIMEHLSNVNERSGDPEQIQSVEEKTVKRQKCRCSRMFNSFERLYRGWPVYASYNVLHAGIALACLYMTVLGFDSVTVGYAKMQGVTEGMVGLAMGIAALFGIFGTFMYPVMRRRLGLTRTGIFGFSLEIMCLILCVVSVWMPGSRFNLSHALGHDPGLSANSNCTQDPTELKNSNQSYNATSDVNVTLDCYEATIQQESYLSVALLLTGIAMARFGLWIADLTVTQLFMERVKESERGKVNGVQSALNQLMDMCKFLMVVLAPYDYQFGLLVLISFTFICIGWLFYALFLHKDRGHFFHFEKCLIGCGKVPN</sequence>
<comment type="similarity">
    <text evidence="2 7">Belongs to the ferroportin (FP) (TC 2.A.100) family. SLC40A subfamily.</text>
</comment>
<evidence type="ECO:0000256" key="1">
    <source>
        <dbReference type="ARBA" id="ARBA00004141"/>
    </source>
</evidence>
<dbReference type="PANTHER" id="PTHR11660:SF57">
    <property type="entry name" value="SOLUTE CARRIER FAMILY 40 MEMBER"/>
    <property type="match status" value="1"/>
</dbReference>
<keyword evidence="4 7" id="KW-0812">Transmembrane</keyword>
<dbReference type="CDD" id="cd17480">
    <property type="entry name" value="MFS_SLC40A1_like"/>
    <property type="match status" value="1"/>
</dbReference>
<keyword evidence="5 7" id="KW-1133">Transmembrane helix</keyword>
<feature type="transmembrane region" description="Helical" evidence="7">
    <location>
        <begin position="175"/>
        <end position="192"/>
    </location>
</feature>
<comment type="function">
    <text evidence="7">May be involved in iron transport and iron homeostasis.</text>
</comment>
<dbReference type="InterPro" id="IPR009716">
    <property type="entry name" value="Ferroportin-1"/>
</dbReference>
<comment type="caution">
    <text evidence="9">The sequence shown here is derived from an EMBL/GenBank/DDBJ whole genome shotgun (WGS) entry which is preliminary data.</text>
</comment>
<dbReference type="GO" id="GO:0005381">
    <property type="term" value="F:iron ion transmembrane transporter activity"/>
    <property type="evidence" value="ECO:0007669"/>
    <property type="project" value="UniProtKB-UniRule"/>
</dbReference>
<evidence type="ECO:0000256" key="6">
    <source>
        <dbReference type="ARBA" id="ARBA00023136"/>
    </source>
</evidence>
<name>A0A8S3YHN1_9EUPU</name>
<feature type="transmembrane region" description="Helical" evidence="7">
    <location>
        <begin position="198"/>
        <end position="216"/>
    </location>
</feature>
<evidence type="ECO:0000313" key="9">
    <source>
        <dbReference type="EMBL" id="CAG5116589.1"/>
    </source>
</evidence>
<dbReference type="GO" id="GO:0016020">
    <property type="term" value="C:membrane"/>
    <property type="evidence" value="ECO:0007669"/>
    <property type="project" value="UniProtKB-SubCell"/>
</dbReference>
<dbReference type="InterPro" id="IPR036259">
    <property type="entry name" value="MFS_trans_sf"/>
</dbReference>
<dbReference type="Gene3D" id="1.20.1250.20">
    <property type="entry name" value="MFS general substrate transporter like domains"/>
    <property type="match status" value="1"/>
</dbReference>
<feature type="transmembrane region" description="Helical" evidence="7">
    <location>
        <begin position="491"/>
        <end position="514"/>
    </location>
</feature>
<evidence type="ECO:0000256" key="5">
    <source>
        <dbReference type="ARBA" id="ARBA00022989"/>
    </source>
</evidence>
<feature type="transmembrane region" description="Helical" evidence="7">
    <location>
        <begin position="116"/>
        <end position="135"/>
    </location>
</feature>
<protein>
    <recommendedName>
        <fullName evidence="7">Solute carrier family 40 member</fullName>
    </recommendedName>
</protein>
<feature type="transmembrane region" description="Helical" evidence="7">
    <location>
        <begin position="412"/>
        <end position="431"/>
    </location>
</feature>
<evidence type="ECO:0000256" key="8">
    <source>
        <dbReference type="SAM" id="MobiDB-lite"/>
    </source>
</evidence>
<evidence type="ECO:0000256" key="3">
    <source>
        <dbReference type="ARBA" id="ARBA00022448"/>
    </source>
</evidence>
<evidence type="ECO:0000256" key="4">
    <source>
        <dbReference type="ARBA" id="ARBA00022692"/>
    </source>
</evidence>
<dbReference type="Proteomes" id="UP000678393">
    <property type="component" value="Unassembled WGS sequence"/>
</dbReference>
<feature type="transmembrane region" description="Helical" evidence="7">
    <location>
        <begin position="379"/>
        <end position="400"/>
    </location>
</feature>
<accession>A0A8S3YHN1</accession>
<keyword evidence="6 7" id="KW-0472">Membrane</keyword>
<dbReference type="SUPFAM" id="SSF103473">
    <property type="entry name" value="MFS general substrate transporter"/>
    <property type="match status" value="1"/>
</dbReference>
<feature type="transmembrane region" description="Helical" evidence="7">
    <location>
        <begin position="337"/>
        <end position="359"/>
    </location>
</feature>
<dbReference type="OrthoDB" id="648861at2759"/>